<evidence type="ECO:0000256" key="2">
    <source>
        <dbReference type="ARBA" id="ARBA00008420"/>
    </source>
</evidence>
<dbReference type="EMBL" id="CP060789">
    <property type="protein sequence ID" value="QNP55770.1"/>
    <property type="molecule type" value="Genomic_DNA"/>
</dbReference>
<keyword evidence="7 10" id="KW-0067">ATP-binding</keyword>
<evidence type="ECO:0000313" key="12">
    <source>
        <dbReference type="Proteomes" id="UP000516117"/>
    </source>
</evidence>
<accession>A0A7H0H5F4</accession>
<dbReference type="FunFam" id="3.40.50.300:FF:000522">
    <property type="entry name" value="Gluconokinase"/>
    <property type="match status" value="1"/>
</dbReference>
<evidence type="ECO:0000256" key="1">
    <source>
        <dbReference type="ARBA" id="ARBA00004761"/>
    </source>
</evidence>
<evidence type="ECO:0000256" key="8">
    <source>
        <dbReference type="ARBA" id="ARBA00023064"/>
    </source>
</evidence>
<dbReference type="InterPro" id="IPR027417">
    <property type="entry name" value="P-loop_NTPase"/>
</dbReference>
<gene>
    <name evidence="11" type="ORF">H9L22_16820</name>
</gene>
<dbReference type="GO" id="GO:0046316">
    <property type="term" value="F:gluconokinase activity"/>
    <property type="evidence" value="ECO:0007669"/>
    <property type="project" value="UniProtKB-EC"/>
</dbReference>
<dbReference type="PANTHER" id="PTHR43442">
    <property type="entry name" value="GLUCONOKINASE-RELATED"/>
    <property type="match status" value="1"/>
</dbReference>
<protein>
    <recommendedName>
        <fullName evidence="3 10">Gluconokinase</fullName>
        <ecNumber evidence="3 10">2.7.1.12</ecNumber>
    </recommendedName>
</protein>
<evidence type="ECO:0000256" key="10">
    <source>
        <dbReference type="RuleBase" id="RU363066"/>
    </source>
</evidence>
<dbReference type="GO" id="GO:0005524">
    <property type="term" value="F:ATP binding"/>
    <property type="evidence" value="ECO:0007669"/>
    <property type="project" value="UniProtKB-KW"/>
</dbReference>
<dbReference type="KEGG" id="tdf:H9L22_16820"/>
<dbReference type="CDD" id="cd02021">
    <property type="entry name" value="GntK"/>
    <property type="match status" value="1"/>
</dbReference>
<comment type="catalytic activity">
    <reaction evidence="9 10">
        <text>D-gluconate + ATP = 6-phospho-D-gluconate + ADP + H(+)</text>
        <dbReference type="Rhea" id="RHEA:19433"/>
        <dbReference type="ChEBI" id="CHEBI:15378"/>
        <dbReference type="ChEBI" id="CHEBI:18391"/>
        <dbReference type="ChEBI" id="CHEBI:30616"/>
        <dbReference type="ChEBI" id="CHEBI:58759"/>
        <dbReference type="ChEBI" id="CHEBI:456216"/>
        <dbReference type="EC" id="2.7.1.12"/>
    </reaction>
</comment>
<evidence type="ECO:0000256" key="4">
    <source>
        <dbReference type="ARBA" id="ARBA00022679"/>
    </source>
</evidence>
<dbReference type="InterPro" id="IPR006001">
    <property type="entry name" value="Therm_gnt_kin"/>
</dbReference>
<evidence type="ECO:0000256" key="3">
    <source>
        <dbReference type="ARBA" id="ARBA00012054"/>
    </source>
</evidence>
<evidence type="ECO:0000256" key="9">
    <source>
        <dbReference type="ARBA" id="ARBA00048090"/>
    </source>
</evidence>
<evidence type="ECO:0000256" key="7">
    <source>
        <dbReference type="ARBA" id="ARBA00022840"/>
    </source>
</evidence>
<evidence type="ECO:0000256" key="5">
    <source>
        <dbReference type="ARBA" id="ARBA00022741"/>
    </source>
</evidence>
<dbReference type="EC" id="2.7.1.12" evidence="3 10"/>
<dbReference type="PANTHER" id="PTHR43442:SF3">
    <property type="entry name" value="GLUCONOKINASE-RELATED"/>
    <property type="match status" value="1"/>
</dbReference>
<dbReference type="Proteomes" id="UP000516117">
    <property type="component" value="Chromosome"/>
</dbReference>
<dbReference type="RefSeq" id="WP_187720899.1">
    <property type="nucleotide sequence ID" value="NZ_BAABBL010000010.1"/>
</dbReference>
<keyword evidence="8" id="KW-0311">Gluconate utilization</keyword>
<evidence type="ECO:0000313" key="11">
    <source>
        <dbReference type="EMBL" id="QNP55770.1"/>
    </source>
</evidence>
<dbReference type="NCBIfam" id="TIGR01313">
    <property type="entry name" value="therm_gnt_kin"/>
    <property type="match status" value="1"/>
</dbReference>
<keyword evidence="5 10" id="KW-0547">Nucleotide-binding</keyword>
<dbReference type="GO" id="GO:0019521">
    <property type="term" value="P:D-gluconate metabolic process"/>
    <property type="evidence" value="ECO:0007669"/>
    <property type="project" value="UniProtKB-KW"/>
</dbReference>
<comment type="similarity">
    <text evidence="2 10">Belongs to the gluconokinase GntK/GntV family.</text>
</comment>
<organism evidence="11 12">
    <name type="scientific">Tessaracoccus defluvii</name>
    <dbReference type="NCBI Taxonomy" id="1285901"/>
    <lineage>
        <taxon>Bacteria</taxon>
        <taxon>Bacillati</taxon>
        <taxon>Actinomycetota</taxon>
        <taxon>Actinomycetes</taxon>
        <taxon>Propionibacteriales</taxon>
        <taxon>Propionibacteriaceae</taxon>
        <taxon>Tessaracoccus</taxon>
    </lineage>
</organism>
<proteinExistence type="inferred from homology"/>
<dbReference type="SUPFAM" id="SSF52540">
    <property type="entry name" value="P-loop containing nucleoside triphosphate hydrolases"/>
    <property type="match status" value="1"/>
</dbReference>
<keyword evidence="4 10" id="KW-0808">Transferase</keyword>
<reference evidence="11 12" key="1">
    <citation type="submission" date="2020-08" db="EMBL/GenBank/DDBJ databases">
        <title>Genome sequence of Tessaracoccus defluvii JCM 17540T.</title>
        <authorList>
            <person name="Hyun D.-W."/>
            <person name="Bae J.-W."/>
        </authorList>
    </citation>
    <scope>NUCLEOTIDE SEQUENCE [LARGE SCALE GENOMIC DNA]</scope>
    <source>
        <strain evidence="11 12">JCM 17540</strain>
    </source>
</reference>
<sequence length="172" mass="18212">MPTHLVVMGAAGTGKTTVAERLAGVLGLPMAEGDDFHPGSNRDKMSAGIPLVDEDRWPWLRALRDWMSARAGEGSSTVVACSALRVAYRDVLREADGDVFFVHLVLPAAENLDRLEARPGHFMKGGMLDSQLATLEPLGAGEAGLEVVNTGDPDDVVADAVARLRALLPDLG</sequence>
<name>A0A7H0H5F4_9ACTN</name>
<dbReference type="AlphaFoldDB" id="A0A7H0H5F4"/>
<dbReference type="GO" id="GO:0005737">
    <property type="term" value="C:cytoplasm"/>
    <property type="evidence" value="ECO:0007669"/>
    <property type="project" value="TreeGrafter"/>
</dbReference>
<evidence type="ECO:0000256" key="6">
    <source>
        <dbReference type="ARBA" id="ARBA00022777"/>
    </source>
</evidence>
<dbReference type="Gene3D" id="3.40.50.300">
    <property type="entry name" value="P-loop containing nucleotide triphosphate hydrolases"/>
    <property type="match status" value="1"/>
</dbReference>
<keyword evidence="12" id="KW-1185">Reference proteome</keyword>
<keyword evidence="6 10" id="KW-0418">Kinase</keyword>
<comment type="pathway">
    <text evidence="1">Carbohydrate acid metabolism.</text>
</comment>